<keyword evidence="4" id="KW-1185">Reference proteome</keyword>
<dbReference type="InterPro" id="IPR036527">
    <property type="entry name" value="SCP2_sterol-bd_dom_sf"/>
</dbReference>
<dbReference type="RefSeq" id="WP_146621990.1">
    <property type="nucleotide sequence ID" value="NZ_BJCC01000010.1"/>
</dbReference>
<accession>A0A4V0WPE1</accession>
<evidence type="ECO:0000259" key="1">
    <source>
        <dbReference type="Pfam" id="PF13530"/>
    </source>
</evidence>
<dbReference type="SUPFAM" id="SSF55718">
    <property type="entry name" value="SCP-like"/>
    <property type="match status" value="1"/>
</dbReference>
<reference evidence="4" key="1">
    <citation type="submission" date="2019-02" db="EMBL/GenBank/DDBJ databases">
        <title>Draft genome sequence of Enterococcus sp. Gos25-1.</title>
        <authorList>
            <person name="Tanaka N."/>
            <person name="Shiwa Y."/>
            <person name="Fujita N."/>
        </authorList>
    </citation>
    <scope>NUCLEOTIDE SEQUENCE [LARGE SCALE GENOMIC DNA]</scope>
    <source>
        <strain evidence="4">Gos25-1</strain>
    </source>
</reference>
<comment type="caution">
    <text evidence="3">The sequence shown here is derived from an EMBL/GenBank/DDBJ whole genome shotgun (WGS) entry which is preliminary data.</text>
</comment>
<gene>
    <name evidence="3" type="ORF">NRIC_14300</name>
</gene>
<evidence type="ECO:0000259" key="2">
    <source>
        <dbReference type="Pfam" id="PF17668"/>
    </source>
</evidence>
<dbReference type="Pfam" id="PF13527">
    <property type="entry name" value="Acetyltransf_9"/>
    <property type="match status" value="1"/>
</dbReference>
<dbReference type="GO" id="GO:0034069">
    <property type="term" value="F:aminoglycoside N-acetyltransferase activity"/>
    <property type="evidence" value="ECO:0007669"/>
    <property type="project" value="TreeGrafter"/>
</dbReference>
<dbReference type="InterPro" id="IPR025559">
    <property type="entry name" value="Eis_dom"/>
</dbReference>
<dbReference type="OrthoDB" id="9768284at2"/>
<evidence type="ECO:0000313" key="3">
    <source>
        <dbReference type="EMBL" id="GCF93539.1"/>
    </source>
</evidence>
<organism evidence="3 4">
    <name type="scientific">Enterococcus florum</name>
    <dbReference type="NCBI Taxonomy" id="2480627"/>
    <lineage>
        <taxon>Bacteria</taxon>
        <taxon>Bacillati</taxon>
        <taxon>Bacillota</taxon>
        <taxon>Bacilli</taxon>
        <taxon>Lactobacillales</taxon>
        <taxon>Enterococcaceae</taxon>
        <taxon>Enterococcus</taxon>
    </lineage>
</organism>
<feature type="domain" description="Enhanced intracellular survival protein" evidence="1">
    <location>
        <begin position="301"/>
        <end position="364"/>
    </location>
</feature>
<sequence>MKLLKDRQTLQAVADLIEYAFNKRQSVMKDPLFLSRYEHADCYGTFQKERLSSLVMVNHFKVRLFSETIPMAGIGYVASYPEFRGKGGVSDVMREILHDLHQQQIPFAQLAPFSEPFYRQFGFERTIRQKLYHIPADQFRFFKSEAAGEVRRGNWQEMQQEIMTLHQRFIERDQLATVIREKWWWDRLDAYFPFRFYTVCDDPQGRACGYLIYRLEGSTFKIDELGYENVFALRKLLSYVKAHVSSFSDFTYAAPIHECLEDCFSEQAGITINQQPYMMSRIINFEQLLHSPSFEIDGRIIEVTEDAVCPWNKGQWRVQAGRVEKVSGKQADILGSIEAWTELIVGSLTIDQAVLLGKIEVRENKDTAIVKTGKTSFYDYY</sequence>
<dbReference type="AlphaFoldDB" id="A0A4V0WPE1"/>
<dbReference type="InterPro" id="IPR041380">
    <property type="entry name" value="Acetyltransf_17"/>
</dbReference>
<dbReference type="Gene3D" id="3.40.630.30">
    <property type="match status" value="2"/>
</dbReference>
<name>A0A4V0WPE1_9ENTE</name>
<evidence type="ECO:0000313" key="4">
    <source>
        <dbReference type="Proteomes" id="UP000290567"/>
    </source>
</evidence>
<dbReference type="PANTHER" id="PTHR37817">
    <property type="entry name" value="N-ACETYLTRANSFERASE EIS"/>
    <property type="match status" value="1"/>
</dbReference>
<proteinExistence type="predicted"/>
<dbReference type="GO" id="GO:0030649">
    <property type="term" value="P:aminoglycoside antibiotic catabolic process"/>
    <property type="evidence" value="ECO:0007669"/>
    <property type="project" value="TreeGrafter"/>
</dbReference>
<dbReference type="Gene3D" id="3.30.1050.10">
    <property type="entry name" value="SCP2 sterol-binding domain"/>
    <property type="match status" value="1"/>
</dbReference>
<keyword evidence="3" id="KW-0808">Transferase</keyword>
<dbReference type="Proteomes" id="UP000290567">
    <property type="component" value="Unassembled WGS sequence"/>
</dbReference>
<feature type="domain" description="Eis-like acetyltransferase" evidence="2">
    <location>
        <begin position="178"/>
        <end position="282"/>
    </location>
</feature>
<protein>
    <submittedName>
        <fullName evidence="3">GNAT family acetyltransferase</fullName>
    </submittedName>
</protein>
<dbReference type="EMBL" id="BJCC01000010">
    <property type="protein sequence ID" value="GCF93539.1"/>
    <property type="molecule type" value="Genomic_DNA"/>
</dbReference>
<dbReference type="PANTHER" id="PTHR37817:SF1">
    <property type="entry name" value="N-ACETYLTRANSFERASE EIS"/>
    <property type="match status" value="1"/>
</dbReference>
<dbReference type="InterPro" id="IPR016181">
    <property type="entry name" value="Acyl_CoA_acyltransferase"/>
</dbReference>
<dbReference type="SUPFAM" id="SSF55729">
    <property type="entry name" value="Acyl-CoA N-acyltransferases (Nat)"/>
    <property type="match status" value="1"/>
</dbReference>
<dbReference type="Pfam" id="PF13530">
    <property type="entry name" value="SCP2_2"/>
    <property type="match status" value="1"/>
</dbReference>
<dbReference type="InterPro" id="IPR051554">
    <property type="entry name" value="Acetyltransferase_Eis"/>
</dbReference>
<dbReference type="Pfam" id="PF17668">
    <property type="entry name" value="Acetyltransf_17"/>
    <property type="match status" value="1"/>
</dbReference>